<dbReference type="AlphaFoldDB" id="A0A161IGV0"/>
<name>A0A161IGV0_ANAPH</name>
<protein>
    <submittedName>
        <fullName evidence="1">Uncharacterized protein</fullName>
    </submittedName>
</protein>
<evidence type="ECO:0000313" key="2">
    <source>
        <dbReference type="Proteomes" id="UP000053801"/>
    </source>
</evidence>
<dbReference type="EMBL" id="CP015376">
    <property type="protein sequence ID" value="ANC34429.1"/>
    <property type="molecule type" value="Genomic_DNA"/>
</dbReference>
<evidence type="ECO:0000313" key="1">
    <source>
        <dbReference type="EMBL" id="ANC34429.1"/>
    </source>
</evidence>
<sequence>MSTSEGTVTQEPKPNDNATAVAKDLVGLNRDEKTIVAGLLAKTIEGGEVIEIRATFMRSRDELLSLLPLLTWKWKIVHSVCATGVRYSNLISEAVLLSDTWLITG</sequence>
<reference evidence="1 2" key="2">
    <citation type="journal article" date="2014" name="Pathogens">
        <title>Comparative Genomics Identifies a Potential Marker of Human-Virulent Anaplasma phagocytophilum.</title>
        <authorList>
            <person name="Al-Khedery B."/>
            <person name="Barbet A.F."/>
        </authorList>
    </citation>
    <scope>NUCLEOTIDE SEQUENCE [LARGE SCALE GENOMIC DNA]</scope>
    <source>
        <strain evidence="1 2">Norway variant2</strain>
    </source>
</reference>
<accession>A0A161IGV0</accession>
<proteinExistence type="predicted"/>
<organism evidence="1 2">
    <name type="scientific">Anaplasma phagocytophilum str. Norway variant2</name>
    <dbReference type="NCBI Taxonomy" id="1392507"/>
    <lineage>
        <taxon>Bacteria</taxon>
        <taxon>Pseudomonadati</taxon>
        <taxon>Pseudomonadota</taxon>
        <taxon>Alphaproteobacteria</taxon>
        <taxon>Rickettsiales</taxon>
        <taxon>Anaplasmataceae</taxon>
        <taxon>Anaplasma</taxon>
        <taxon>phagocytophilum group</taxon>
    </lineage>
</organism>
<reference evidence="1 2" key="1">
    <citation type="journal article" date="2013" name="Pathogens">
        <title>An Emerging Tick-Borne Disease of Humans Is Caused by a Subset of Strains with Conserved Genome Structure.</title>
        <authorList>
            <person name="Barbet A.F."/>
            <person name="Al-Khedery B."/>
            <person name="Stuen S."/>
            <person name="Granquist E.G."/>
            <person name="Felsheim R.F."/>
            <person name="Munderloh U.G."/>
        </authorList>
    </citation>
    <scope>NUCLEOTIDE SEQUENCE [LARGE SCALE GENOMIC DNA]</scope>
    <source>
        <strain evidence="1 2">Norway variant2</strain>
    </source>
</reference>
<gene>
    <name evidence="1" type="ORF">P029_03600</name>
</gene>
<dbReference type="Proteomes" id="UP000053801">
    <property type="component" value="Chromosome"/>
</dbReference>
<dbReference type="RefSeq" id="WP_044143101.1">
    <property type="nucleotide sequence ID" value="NZ_CP015376.1"/>
</dbReference>